<evidence type="ECO:0008006" key="5">
    <source>
        <dbReference type="Google" id="ProtNLM"/>
    </source>
</evidence>
<dbReference type="EMBL" id="JROI01000007">
    <property type="protein sequence ID" value="KGI78859.1"/>
    <property type="molecule type" value="Genomic_DNA"/>
</dbReference>
<accession>A0A099CYN1</accession>
<dbReference type="Proteomes" id="UP000560000">
    <property type="component" value="Unassembled WGS sequence"/>
</dbReference>
<evidence type="ECO:0000313" key="4">
    <source>
        <dbReference type="Proteomes" id="UP000560000"/>
    </source>
</evidence>
<evidence type="ECO:0000313" key="3">
    <source>
        <dbReference type="Proteomes" id="UP000029708"/>
    </source>
</evidence>
<name>A0A099CYN1_9GAMM</name>
<proteinExistence type="predicted"/>
<evidence type="ECO:0000313" key="1">
    <source>
        <dbReference type="EMBL" id="KGI78859.1"/>
    </source>
</evidence>
<comment type="caution">
    <text evidence="1">The sequence shown here is derived from an EMBL/GenBank/DDBJ whole genome shotgun (WGS) entry which is preliminary data.</text>
</comment>
<sequence length="180" mass="19059">MKGNIIGAGVALSMLCGCVSMPTFQSAKPMGSAHAYRVHAADPKPIENTLYQFVDMDDTVLYHQEAGGGGVALGVLLGPLGAAANAAAIKSRTGKEALSLRGAFTPHVMQDFSATLLYQPELQPARAADASAVTFSPMLELTRMGEDQVRIGARLRVAQGTPQQRDYLYVLPDSYSFAAL</sequence>
<reference evidence="1 3" key="1">
    <citation type="submission" date="2014-09" db="EMBL/GenBank/DDBJ databases">
        <title>Xanthomonadaceae 3.5X direct submission.</title>
        <authorList>
            <person name="Fang T."/>
            <person name="Wang H."/>
        </authorList>
    </citation>
    <scope>NUCLEOTIDE SEQUENCE [LARGE SCALE GENOMIC DNA]</scope>
    <source>
        <strain evidence="1 3">3.5X</strain>
    </source>
</reference>
<protein>
    <recommendedName>
        <fullName evidence="5">Lipoprotein</fullName>
    </recommendedName>
</protein>
<organism evidence="1 3">
    <name type="scientific">Oleiagrimonas soli</name>
    <dbReference type="NCBI Taxonomy" id="1543381"/>
    <lineage>
        <taxon>Bacteria</taxon>
        <taxon>Pseudomonadati</taxon>
        <taxon>Pseudomonadota</taxon>
        <taxon>Gammaproteobacteria</taxon>
        <taxon>Lysobacterales</taxon>
        <taxon>Rhodanobacteraceae</taxon>
        <taxon>Oleiagrimonas</taxon>
    </lineage>
</organism>
<dbReference type="AlphaFoldDB" id="A0A099CYN1"/>
<dbReference type="RefSeq" id="WP_043099470.1">
    <property type="nucleotide sequence ID" value="NZ_JACHET010000001.1"/>
</dbReference>
<evidence type="ECO:0000313" key="2">
    <source>
        <dbReference type="EMBL" id="MBB6184342.1"/>
    </source>
</evidence>
<gene>
    <name evidence="2" type="ORF">HNQ86_001687</name>
    <name evidence="1" type="ORF">LF63_0102715</name>
</gene>
<reference evidence="2 4" key="2">
    <citation type="submission" date="2020-08" db="EMBL/GenBank/DDBJ databases">
        <title>Genomic Encyclopedia of Type Strains, Phase IV (KMG-IV): sequencing the most valuable type-strain genomes for metagenomic binning, comparative biology and taxonomic classification.</title>
        <authorList>
            <person name="Goeker M."/>
        </authorList>
    </citation>
    <scope>NUCLEOTIDE SEQUENCE [LARGE SCALE GENOMIC DNA]</scope>
    <source>
        <strain evidence="2 4">DSM 107085</strain>
    </source>
</reference>
<dbReference type="HOGENOM" id="CLU_1494802_0_0_6"/>
<keyword evidence="3" id="KW-1185">Reference proteome</keyword>
<dbReference type="Proteomes" id="UP000029708">
    <property type="component" value="Unassembled WGS sequence"/>
</dbReference>
<dbReference type="EMBL" id="JACHET010000001">
    <property type="protein sequence ID" value="MBB6184342.1"/>
    <property type="molecule type" value="Genomic_DNA"/>
</dbReference>
<dbReference type="PROSITE" id="PS51257">
    <property type="entry name" value="PROKAR_LIPOPROTEIN"/>
    <property type="match status" value="1"/>
</dbReference>
<dbReference type="STRING" id="1543381.LF63_0102715"/>